<dbReference type="Proteomes" id="UP000663887">
    <property type="component" value="Unassembled WGS sequence"/>
</dbReference>
<dbReference type="Proteomes" id="UP000663842">
    <property type="component" value="Unassembled WGS sequence"/>
</dbReference>
<dbReference type="Proteomes" id="UP000663856">
    <property type="component" value="Unassembled WGS sequence"/>
</dbReference>
<accession>A0A816RAM7</accession>
<keyword evidence="6" id="KW-1185">Reference proteome</keyword>
<dbReference type="EMBL" id="CAJNRF010005371">
    <property type="protein sequence ID" value="CAF2070305.1"/>
    <property type="molecule type" value="Genomic_DNA"/>
</dbReference>
<evidence type="ECO:0000313" key="3">
    <source>
        <dbReference type="EMBL" id="CAF3767167.1"/>
    </source>
</evidence>
<dbReference type="EMBL" id="CAJOBG010001314">
    <property type="protein sequence ID" value="CAF3916536.1"/>
    <property type="molecule type" value="Genomic_DNA"/>
</dbReference>
<dbReference type="InterPro" id="IPR027417">
    <property type="entry name" value="P-loop_NTPase"/>
</dbReference>
<evidence type="ECO:0000313" key="5">
    <source>
        <dbReference type="Proteomes" id="UP000663856"/>
    </source>
</evidence>
<dbReference type="EMBL" id="CAJOBF010000181">
    <property type="protein sequence ID" value="CAF3767167.1"/>
    <property type="molecule type" value="Genomic_DNA"/>
</dbReference>
<organism evidence="2 5">
    <name type="scientific">Rotaria magnacalcarata</name>
    <dbReference type="NCBI Taxonomy" id="392030"/>
    <lineage>
        <taxon>Eukaryota</taxon>
        <taxon>Metazoa</taxon>
        <taxon>Spiralia</taxon>
        <taxon>Gnathifera</taxon>
        <taxon>Rotifera</taxon>
        <taxon>Eurotatoria</taxon>
        <taxon>Bdelloidea</taxon>
        <taxon>Philodinida</taxon>
        <taxon>Philodinidae</taxon>
        <taxon>Rotaria</taxon>
    </lineage>
</organism>
<dbReference type="EMBL" id="CAJNRG010000014">
    <property type="protein sequence ID" value="CAF1940446.1"/>
    <property type="molecule type" value="Genomic_DNA"/>
</dbReference>
<dbReference type="SUPFAM" id="SSF52540">
    <property type="entry name" value="P-loop containing nucleoside triphosphate hydrolases"/>
    <property type="match status" value="1"/>
</dbReference>
<evidence type="ECO:0000313" key="4">
    <source>
        <dbReference type="EMBL" id="CAF3916536.1"/>
    </source>
</evidence>
<comment type="caution">
    <text evidence="2">The sequence shown here is derived from an EMBL/GenBank/DDBJ whole genome shotgun (WGS) entry which is preliminary data.</text>
</comment>
<dbReference type="Proteomes" id="UP000663866">
    <property type="component" value="Unassembled WGS sequence"/>
</dbReference>
<evidence type="ECO:0000313" key="1">
    <source>
        <dbReference type="EMBL" id="CAF1940446.1"/>
    </source>
</evidence>
<proteinExistence type="predicted"/>
<gene>
    <name evidence="4" type="ORF">OVN521_LOCUS10336</name>
    <name evidence="3" type="ORF">UXM345_LOCUS2910</name>
    <name evidence="2" type="ORF">WKI299_LOCUS14022</name>
    <name evidence="1" type="ORF">XDN619_LOCUS317</name>
</gene>
<dbReference type="PANTHER" id="PTHR43038:SF3">
    <property type="entry name" value="ABC TRANSPORTER G FAMILY MEMBER 20 ISOFORM X1"/>
    <property type="match status" value="1"/>
</dbReference>
<name>A0A816RAM7_9BILA</name>
<dbReference type="PANTHER" id="PTHR43038">
    <property type="entry name" value="ATP-BINDING CASSETTE, SUB-FAMILY H, MEMBER 1"/>
    <property type="match status" value="1"/>
</dbReference>
<evidence type="ECO:0000313" key="2">
    <source>
        <dbReference type="EMBL" id="CAF2070305.1"/>
    </source>
</evidence>
<evidence type="ECO:0000313" key="6">
    <source>
        <dbReference type="Proteomes" id="UP000663866"/>
    </source>
</evidence>
<dbReference type="Gene3D" id="3.40.50.300">
    <property type="entry name" value="P-loop containing nucleotide triphosphate hydrolases"/>
    <property type="match status" value="1"/>
</dbReference>
<protein>
    <submittedName>
        <fullName evidence="2">Uncharacterized protein</fullName>
    </submittedName>
</protein>
<reference evidence="2" key="1">
    <citation type="submission" date="2021-02" db="EMBL/GenBank/DDBJ databases">
        <authorList>
            <person name="Nowell W R."/>
        </authorList>
    </citation>
    <scope>NUCLEOTIDE SEQUENCE</scope>
</reference>
<dbReference type="AlphaFoldDB" id="A0A816RAM7"/>
<sequence length="115" mass="13508">MVYCVYLVGYGKTTLLRCLFERLEFNRGEILIFDKPPGGCGYEISDRFIGFTSPEIALYKNFTISEMLHHFGRLHNMNRKDILVREEFLISFLDLPAKSKHVSQLRFNLIFILIK</sequence>